<accession>A0ABW1MTE6</accession>
<dbReference type="RefSeq" id="WP_078648763.1">
    <property type="nucleotide sequence ID" value="NZ_JBHSPX010000009.1"/>
</dbReference>
<proteinExistence type="predicted"/>
<dbReference type="Proteomes" id="UP001596139">
    <property type="component" value="Unassembled WGS sequence"/>
</dbReference>
<name>A0ABW1MTE6_9ACTN</name>
<feature type="compositionally biased region" description="Basic residues" evidence="1">
    <location>
        <begin position="69"/>
        <end position="80"/>
    </location>
</feature>
<evidence type="ECO:0000256" key="1">
    <source>
        <dbReference type="SAM" id="MobiDB-lite"/>
    </source>
</evidence>
<evidence type="ECO:0000313" key="3">
    <source>
        <dbReference type="Proteomes" id="UP001596139"/>
    </source>
</evidence>
<dbReference type="Pfam" id="PF19949">
    <property type="entry name" value="DUF6411"/>
    <property type="match status" value="1"/>
</dbReference>
<feature type="region of interest" description="Disordered" evidence="1">
    <location>
        <begin position="59"/>
        <end position="80"/>
    </location>
</feature>
<evidence type="ECO:0000313" key="2">
    <source>
        <dbReference type="EMBL" id="MFC6067095.1"/>
    </source>
</evidence>
<protein>
    <submittedName>
        <fullName evidence="2">DUF6411 family protein</fullName>
    </submittedName>
</protein>
<reference evidence="3" key="1">
    <citation type="journal article" date="2019" name="Int. J. Syst. Evol. Microbiol.">
        <title>The Global Catalogue of Microorganisms (GCM) 10K type strain sequencing project: providing services to taxonomists for standard genome sequencing and annotation.</title>
        <authorList>
            <consortium name="The Broad Institute Genomics Platform"/>
            <consortium name="The Broad Institute Genome Sequencing Center for Infectious Disease"/>
            <person name="Wu L."/>
            <person name="Ma J."/>
        </authorList>
    </citation>
    <scope>NUCLEOTIDE SEQUENCE [LARGE SCALE GENOMIC DNA]</scope>
    <source>
        <strain evidence="3">CGMCC 1.15180</strain>
    </source>
</reference>
<dbReference type="InterPro" id="IPR045636">
    <property type="entry name" value="DUF6411"/>
</dbReference>
<feature type="region of interest" description="Disordered" evidence="1">
    <location>
        <begin position="24"/>
        <end position="43"/>
    </location>
</feature>
<comment type="caution">
    <text evidence="2">The sequence shown here is derived from an EMBL/GenBank/DDBJ whole genome shotgun (WGS) entry which is preliminary data.</text>
</comment>
<organism evidence="2 3">
    <name type="scientific">Streptomyces ochraceiscleroticus</name>
    <dbReference type="NCBI Taxonomy" id="47761"/>
    <lineage>
        <taxon>Bacteria</taxon>
        <taxon>Bacillati</taxon>
        <taxon>Actinomycetota</taxon>
        <taxon>Actinomycetes</taxon>
        <taxon>Kitasatosporales</taxon>
        <taxon>Streptomycetaceae</taxon>
        <taxon>Streptomyces</taxon>
    </lineage>
</organism>
<dbReference type="EMBL" id="JBHSPX010000009">
    <property type="protein sequence ID" value="MFC6067095.1"/>
    <property type="molecule type" value="Genomic_DNA"/>
</dbReference>
<gene>
    <name evidence="2" type="ORF">ACFP4F_31760</name>
</gene>
<keyword evidence="3" id="KW-1185">Reference proteome</keyword>
<sequence length="80" mass="8227">MVVAVIAVVCVLMLVLGFAVPRLSRGPQRGTQKSLGAGAHGAGKAPGIVGRLLSAPFRSSNRAVGKSGRTGRKGRSRMPF</sequence>